<dbReference type="PATRIC" id="fig|1224164.3.peg.1434"/>
<protein>
    <recommendedName>
        <fullName evidence="3">Prolipoprotein LppL</fullName>
    </recommendedName>
</protein>
<proteinExistence type="predicted"/>
<sequence>MSLLAACSVSAAALSACTSAEKSSDIDTATMGDATAAVSPASANPAGEVIPLDSDIAQVSDMERAGDTLALRSGSKLQVGTLEEFRSKAATTLDIDGQCGDMTATGSTFVLACPNAVYLIDKDAPSMDNKVSSDRNLSTAVQTTSGEIVAGVKDEATVVVIKDGKETKDFSVEDPTDEMVAVPVDGKPDAIVRINRKYTIIQDVKWADGKQGAILRMGKGVGQISPAEKGMVLASDTIGNQIGLYFADDVIRLQKTMTVPESPWAVAWDHKNTLAWIASTKENQIVGYDPSQGNLDEKTRYQSVADVHNMTVLDDGTIVAASATGAGLEVIPSV</sequence>
<dbReference type="Proteomes" id="UP000019222">
    <property type="component" value="Chromosome"/>
</dbReference>
<evidence type="ECO:0008006" key="3">
    <source>
        <dbReference type="Google" id="ProtNLM"/>
    </source>
</evidence>
<organism evidence="1 2">
    <name type="scientific">Corynebacterium vitaeruminis DSM 20294</name>
    <dbReference type="NCBI Taxonomy" id="1224164"/>
    <lineage>
        <taxon>Bacteria</taxon>
        <taxon>Bacillati</taxon>
        <taxon>Actinomycetota</taxon>
        <taxon>Actinomycetes</taxon>
        <taxon>Mycobacteriales</taxon>
        <taxon>Corynebacteriaceae</taxon>
        <taxon>Corynebacterium</taxon>
    </lineage>
</organism>
<evidence type="ECO:0000313" key="1">
    <source>
        <dbReference type="EMBL" id="AHI22815.1"/>
    </source>
</evidence>
<dbReference type="AlphaFoldDB" id="W5Y1P3"/>
<dbReference type="RefSeq" id="WP_081751529.1">
    <property type="nucleotide sequence ID" value="NZ_CP004353.1"/>
</dbReference>
<evidence type="ECO:0000313" key="2">
    <source>
        <dbReference type="Proteomes" id="UP000019222"/>
    </source>
</evidence>
<dbReference type="STRING" id="1224164.B843_07150"/>
<name>W5Y1P3_9CORY</name>
<dbReference type="HOGENOM" id="CLU_049426_0_0_11"/>
<dbReference type="EMBL" id="CP004353">
    <property type="protein sequence ID" value="AHI22815.1"/>
    <property type="molecule type" value="Genomic_DNA"/>
</dbReference>
<reference evidence="1 2" key="1">
    <citation type="submission" date="2013-02" db="EMBL/GenBank/DDBJ databases">
        <title>The complete genome sequence of Corynebacterium vitaeruminis DSM 20294.</title>
        <authorList>
            <person name="Ruckert C."/>
            <person name="Albersmeier A."/>
            <person name="Kalinowski J."/>
        </authorList>
    </citation>
    <scope>NUCLEOTIDE SEQUENCE [LARGE SCALE GENOMIC DNA]</scope>
    <source>
        <strain evidence="2">ATCC 10234</strain>
    </source>
</reference>
<dbReference type="SUPFAM" id="SSF63829">
    <property type="entry name" value="Calcium-dependent phosphotriesterase"/>
    <property type="match status" value="1"/>
</dbReference>
<dbReference type="KEGG" id="cvt:B843_07150"/>
<keyword evidence="2" id="KW-1185">Reference proteome</keyword>
<accession>W5Y1P3</accession>
<dbReference type="eggNOG" id="COG3391">
    <property type="taxonomic scope" value="Bacteria"/>
</dbReference>
<gene>
    <name evidence="1" type="ORF">B843_07150</name>
</gene>